<evidence type="ECO:0000313" key="1">
    <source>
        <dbReference type="EMBL" id="KAF4141949.1"/>
    </source>
</evidence>
<accession>A0A8S9USC8</accession>
<dbReference type="AlphaFoldDB" id="A0A8S9USC8"/>
<sequence length="112" mass="12605">MLDESAETSASQGLCLKPQCKSSSPDGIFVAQRNGAFVSEPKAKKHCGESTVQKLFLGLAVKKCSKTFIGIRDIVQECEKFEIKQWKTSLRNTALRERHLYRRSKLVASERD</sequence>
<protein>
    <submittedName>
        <fullName evidence="1">Uncharacterized protein</fullName>
    </submittedName>
</protein>
<name>A0A8S9USC8_PHYIN</name>
<evidence type="ECO:0000313" key="2">
    <source>
        <dbReference type="Proteomes" id="UP000704712"/>
    </source>
</evidence>
<dbReference type="Proteomes" id="UP000704712">
    <property type="component" value="Unassembled WGS sequence"/>
</dbReference>
<gene>
    <name evidence="1" type="ORF">GN958_ATG08838</name>
</gene>
<reference evidence="1" key="1">
    <citation type="submission" date="2020-03" db="EMBL/GenBank/DDBJ databases">
        <title>Hybrid Assembly of Korean Phytophthora infestans isolates.</title>
        <authorList>
            <person name="Prokchorchik M."/>
            <person name="Lee Y."/>
            <person name="Seo J."/>
            <person name="Cho J.-H."/>
            <person name="Park Y.-E."/>
            <person name="Jang D.-C."/>
            <person name="Im J.-S."/>
            <person name="Choi J.-G."/>
            <person name="Park H.-J."/>
            <person name="Lee G.-B."/>
            <person name="Lee Y.-G."/>
            <person name="Hong S.-Y."/>
            <person name="Cho K."/>
            <person name="Sohn K.H."/>
        </authorList>
    </citation>
    <scope>NUCLEOTIDE SEQUENCE</scope>
    <source>
        <strain evidence="1">KR_2_A2</strain>
    </source>
</reference>
<comment type="caution">
    <text evidence="1">The sequence shown here is derived from an EMBL/GenBank/DDBJ whole genome shotgun (WGS) entry which is preliminary data.</text>
</comment>
<organism evidence="1 2">
    <name type="scientific">Phytophthora infestans</name>
    <name type="common">Potato late blight agent</name>
    <name type="synonym">Botrytis infestans</name>
    <dbReference type="NCBI Taxonomy" id="4787"/>
    <lineage>
        <taxon>Eukaryota</taxon>
        <taxon>Sar</taxon>
        <taxon>Stramenopiles</taxon>
        <taxon>Oomycota</taxon>
        <taxon>Peronosporomycetes</taxon>
        <taxon>Peronosporales</taxon>
        <taxon>Peronosporaceae</taxon>
        <taxon>Phytophthora</taxon>
    </lineage>
</organism>
<proteinExistence type="predicted"/>
<dbReference type="EMBL" id="JAACNO010001230">
    <property type="protein sequence ID" value="KAF4141949.1"/>
    <property type="molecule type" value="Genomic_DNA"/>
</dbReference>